<feature type="signal peptide" evidence="15">
    <location>
        <begin position="1"/>
        <end position="15"/>
    </location>
</feature>
<evidence type="ECO:0000256" key="2">
    <source>
        <dbReference type="ARBA" id="ARBA00006249"/>
    </source>
</evidence>
<evidence type="ECO:0000259" key="16">
    <source>
        <dbReference type="Pfam" id="PF01490"/>
    </source>
</evidence>
<evidence type="ECO:0000256" key="1">
    <source>
        <dbReference type="ARBA" id="ARBA00004370"/>
    </source>
</evidence>
<keyword evidence="5" id="KW-0479">Metal-binding</keyword>
<evidence type="ECO:0000313" key="17">
    <source>
        <dbReference type="EMBL" id="KAK2597086.1"/>
    </source>
</evidence>
<keyword evidence="8" id="KW-0106">Calcium</keyword>
<feature type="transmembrane region" description="Helical" evidence="14">
    <location>
        <begin position="1103"/>
        <end position="1128"/>
    </location>
</feature>
<keyword evidence="11" id="KW-1015">Disulfide bond</keyword>
<dbReference type="PANTHER" id="PTHR33938">
    <property type="entry name" value="FERULOYL ESTERASE B-RELATED"/>
    <property type="match status" value="1"/>
</dbReference>
<feature type="transmembrane region" description="Helical" evidence="14">
    <location>
        <begin position="890"/>
        <end position="911"/>
    </location>
</feature>
<dbReference type="GO" id="GO:0016020">
    <property type="term" value="C:membrane"/>
    <property type="evidence" value="ECO:0007669"/>
    <property type="project" value="UniProtKB-SubCell"/>
</dbReference>
<evidence type="ECO:0000256" key="9">
    <source>
        <dbReference type="ARBA" id="ARBA00022989"/>
    </source>
</evidence>
<evidence type="ECO:0000256" key="3">
    <source>
        <dbReference type="ARBA" id="ARBA00022487"/>
    </source>
</evidence>
<accession>A0AAD9S398</accession>
<evidence type="ECO:0000256" key="5">
    <source>
        <dbReference type="ARBA" id="ARBA00022723"/>
    </source>
</evidence>
<feature type="transmembrane region" description="Helical" evidence="14">
    <location>
        <begin position="1040"/>
        <end position="1064"/>
    </location>
</feature>
<evidence type="ECO:0000313" key="18">
    <source>
        <dbReference type="Proteomes" id="UP001265746"/>
    </source>
</evidence>
<evidence type="ECO:0000256" key="13">
    <source>
        <dbReference type="SAM" id="MobiDB-lite"/>
    </source>
</evidence>
<feature type="transmembrane region" description="Helical" evidence="14">
    <location>
        <begin position="932"/>
        <end position="949"/>
    </location>
</feature>
<evidence type="ECO:0000256" key="15">
    <source>
        <dbReference type="SAM" id="SignalP"/>
    </source>
</evidence>
<dbReference type="GO" id="GO:0046872">
    <property type="term" value="F:metal ion binding"/>
    <property type="evidence" value="ECO:0007669"/>
    <property type="project" value="UniProtKB-KW"/>
</dbReference>
<feature type="region of interest" description="Disordered" evidence="13">
    <location>
        <begin position="560"/>
        <end position="589"/>
    </location>
</feature>
<evidence type="ECO:0000256" key="10">
    <source>
        <dbReference type="ARBA" id="ARBA00023136"/>
    </source>
</evidence>
<feature type="transmembrane region" description="Helical" evidence="14">
    <location>
        <begin position="1014"/>
        <end position="1034"/>
    </location>
</feature>
<dbReference type="SUPFAM" id="SSF53474">
    <property type="entry name" value="alpha/beta-Hydrolases"/>
    <property type="match status" value="1"/>
</dbReference>
<comment type="subcellular location">
    <subcellularLocation>
        <location evidence="1">Membrane</location>
    </subcellularLocation>
</comment>
<sequence length="1153" mass="126004">MLLWASWNLASQTSAASCSPEGFGSLPAGVSISNTTLFPLSLATNLYGQSAADDPGYNPAYAWNFPALCAVIANVVEGNSSYKLGLFLPSQWGGKFLVVGGYSFAGGINWHDMSPGPWYGMATVTTDTGHPSAAANQSWAADPGLRADWGSVAMHGAVTYGKILTEAFYGSNVTGSYYSGCSTGGRQGLKEIQEYPDSFDGLMIGAPAWNTKNYMPWLTQIGVWNRASNATRLNDSDFGTLAAFVQAQCDAQDGVNDGIVSSPETCRTNWDDIECGSSSNPSPCLSSGQVEIAQLVYGDYYIDGGADFVHNGFEVSSEDQWSTFLTGSSTTGFDGDYERYFLNYGQDWQTTSYNSSTVLDSRARENNVATADRFELRTNSKGLYPKIFLYHGMADGVIPFKSSELYYNRTQSAMSGVNVTDFFRFFAVPGMQHCWDTPSPLAFTPSKTAVDAPWMFAGGGQAGYVQDFSFGNGWSVPGFENNSRYDAFVALMNWVEQDVAVDSVVATMWKRGNGTVYTSGEVLRQRPICAWPKRAIFVGGSSDPNLESTAVLAVHISNMASEEEKRPPPLDSPNKTSGLASPIGPGPGYIRPQARKLHDPDVTFEEYHYYALQTREEERAMPKPKTSIWREVILRKKPEAHIDPSDVAVGDITANNVNFANRANRAEITDEEWSNASRAFRTASAGACFYLITTDILGPYGVGFAMGTLGWMPGIILYSVFGFMAGYSGYLIWHTFLGLDSHQFPVRNYGDLGFRLFGPWSRHILNVLQALALLLILGQVTIQNGQALSQVSKFRICYAACPIIFIAAGFALGQVRTLRRFGLIANLAIWLNLLVIFITMGTMAHSPPNFAISVLGSAGALVDPDSITPDGNGNYPPVKHYSYLPDAGSLVGSLNGLMSGVLAYGGAQLFVEFMAEMRRPYDFLKAMWGAQFFIYSVYMIYGCYVYYWQGQYSYQISYQGVSIYGLQTAGNMIAFVSGLIAAALYGNIGIKVLYNNVLMDLFSVPPLTTKSGKIVYAIIVPIWWSIAYIIAAAIPDYFGFVSVIASATLLEFTYCFPPMIALAYDIHLNAMTDGEGFDPATGVVVRKDYGIRRWVRGFFRGRWYLNILHVLYAIGAWATAGLGLYAAIEGMIDAFENPQVNSFTCQSPLNLDA</sequence>
<feature type="domain" description="Amino acid transporter transmembrane" evidence="16">
    <location>
        <begin position="682"/>
        <end position="1062"/>
    </location>
</feature>
<feature type="chain" id="PRO_5041926920" description="Carboxylic ester hydrolase" evidence="15">
    <location>
        <begin position="16"/>
        <end position="1153"/>
    </location>
</feature>
<evidence type="ECO:0000256" key="14">
    <source>
        <dbReference type="SAM" id="Phobius"/>
    </source>
</evidence>
<feature type="transmembrane region" description="Helical" evidence="14">
    <location>
        <begin position="711"/>
        <end position="733"/>
    </location>
</feature>
<feature type="transmembrane region" description="Helical" evidence="14">
    <location>
        <begin position="969"/>
        <end position="994"/>
    </location>
</feature>
<evidence type="ECO:0000256" key="12">
    <source>
        <dbReference type="RuleBase" id="RU361238"/>
    </source>
</evidence>
<gene>
    <name evidence="17" type="ORF">N8I77_012955</name>
</gene>
<comment type="similarity">
    <text evidence="2 12">Belongs to the tannase family.</text>
</comment>
<dbReference type="InterPro" id="IPR013057">
    <property type="entry name" value="AA_transpt_TM"/>
</dbReference>
<dbReference type="EC" id="3.1.1.-" evidence="12"/>
<dbReference type="Pfam" id="PF01490">
    <property type="entry name" value="Aa_trans"/>
    <property type="match status" value="1"/>
</dbReference>
<reference evidence="17" key="1">
    <citation type="submission" date="2023-06" db="EMBL/GenBank/DDBJ databases">
        <authorList>
            <person name="Noh H."/>
        </authorList>
    </citation>
    <scope>NUCLEOTIDE SEQUENCE</scope>
    <source>
        <strain evidence="17">DUCC20226</strain>
    </source>
</reference>
<evidence type="ECO:0000256" key="7">
    <source>
        <dbReference type="ARBA" id="ARBA00022801"/>
    </source>
</evidence>
<keyword evidence="7 12" id="KW-0378">Hydrolase</keyword>
<dbReference type="GO" id="GO:0030600">
    <property type="term" value="F:feruloyl esterase activity"/>
    <property type="evidence" value="ECO:0007669"/>
    <property type="project" value="UniProtKB-ARBA"/>
</dbReference>
<dbReference type="Gene3D" id="3.40.50.1820">
    <property type="entry name" value="alpha/beta hydrolase"/>
    <property type="match status" value="1"/>
</dbReference>
<dbReference type="InterPro" id="IPR029058">
    <property type="entry name" value="AB_hydrolase_fold"/>
</dbReference>
<evidence type="ECO:0000256" key="8">
    <source>
        <dbReference type="ARBA" id="ARBA00022837"/>
    </source>
</evidence>
<keyword evidence="6 15" id="KW-0732">Signal</keyword>
<evidence type="ECO:0000256" key="11">
    <source>
        <dbReference type="ARBA" id="ARBA00023157"/>
    </source>
</evidence>
<comment type="caution">
    <text evidence="17">The sequence shown here is derived from an EMBL/GenBank/DDBJ whole genome shotgun (WGS) entry which is preliminary data.</text>
</comment>
<protein>
    <recommendedName>
        <fullName evidence="12">Carboxylic ester hydrolase</fullName>
        <ecNumber evidence="12">3.1.1.-</ecNumber>
    </recommendedName>
</protein>
<keyword evidence="9 14" id="KW-1133">Transmembrane helix</keyword>
<dbReference type="PANTHER" id="PTHR33938:SF2">
    <property type="entry name" value="CARBOXYLIC ESTER HYDROLASE"/>
    <property type="match status" value="1"/>
</dbReference>
<evidence type="ECO:0000256" key="6">
    <source>
        <dbReference type="ARBA" id="ARBA00022729"/>
    </source>
</evidence>
<evidence type="ECO:0000256" key="4">
    <source>
        <dbReference type="ARBA" id="ARBA00022692"/>
    </source>
</evidence>
<keyword evidence="10 14" id="KW-0472">Membrane</keyword>
<keyword evidence="18" id="KW-1185">Reference proteome</keyword>
<organism evidence="17 18">
    <name type="scientific">Phomopsis amygdali</name>
    <name type="common">Fusicoccum amygdali</name>
    <dbReference type="NCBI Taxonomy" id="1214568"/>
    <lineage>
        <taxon>Eukaryota</taxon>
        <taxon>Fungi</taxon>
        <taxon>Dikarya</taxon>
        <taxon>Ascomycota</taxon>
        <taxon>Pezizomycotina</taxon>
        <taxon>Sordariomycetes</taxon>
        <taxon>Sordariomycetidae</taxon>
        <taxon>Diaporthales</taxon>
        <taxon>Diaporthaceae</taxon>
        <taxon>Diaporthe</taxon>
    </lineage>
</organism>
<dbReference type="EMBL" id="JAUJFL010000010">
    <property type="protein sequence ID" value="KAK2597086.1"/>
    <property type="molecule type" value="Genomic_DNA"/>
</dbReference>
<keyword evidence="3" id="KW-0719">Serine esterase</keyword>
<proteinExistence type="inferred from homology"/>
<keyword evidence="4 14" id="KW-0812">Transmembrane</keyword>
<dbReference type="AlphaFoldDB" id="A0AAD9S398"/>
<dbReference type="Pfam" id="PF07519">
    <property type="entry name" value="Tannase"/>
    <property type="match status" value="1"/>
</dbReference>
<name>A0AAD9S398_PHOAM</name>
<feature type="transmembrane region" description="Helical" evidence="14">
    <location>
        <begin position="824"/>
        <end position="844"/>
    </location>
</feature>
<dbReference type="InterPro" id="IPR011118">
    <property type="entry name" value="Tannase/feruloyl_esterase"/>
</dbReference>
<dbReference type="Proteomes" id="UP001265746">
    <property type="component" value="Unassembled WGS sequence"/>
</dbReference>
<feature type="transmembrane region" description="Helical" evidence="14">
    <location>
        <begin position="764"/>
        <end position="782"/>
    </location>
</feature>
<feature type="transmembrane region" description="Helical" evidence="14">
    <location>
        <begin position="794"/>
        <end position="812"/>
    </location>
</feature>